<proteinExistence type="predicted"/>
<keyword evidence="3" id="KW-0804">Transcription</keyword>
<accession>A0A1G6UZV0</accession>
<sequence>MAPTIKLISNYEYKRQFLPEISAHVLHDHSQLQLYRIESYLKDILIPVPPYRTSFNFLMLITRGYIQQQLETQSYTVTAGQVINIKQGCITRTLELSPDLQGFYLIYENNVITNLFLNNRELDFFFTAPYIQLSSKEVKWLEKSFSLLKEELDAMALNSSEDICLALFSAILLKLIRSGNPGAHALTRDLKISYQFRTEVQHYHIMHKDVCFYAKKMQISETYLNKCVKKTTGKPPKQWIQEISILHSQILLQNLTKEISEVAYELNYQSASYFTRIFHKVTGVTPKTYRSQLKERYRNNWASS</sequence>
<keyword evidence="6" id="KW-1185">Reference proteome</keyword>
<evidence type="ECO:0000259" key="4">
    <source>
        <dbReference type="PROSITE" id="PS01124"/>
    </source>
</evidence>
<evidence type="ECO:0000256" key="3">
    <source>
        <dbReference type="ARBA" id="ARBA00023163"/>
    </source>
</evidence>
<dbReference type="EMBL" id="FMZO01000009">
    <property type="protein sequence ID" value="SDD46165.1"/>
    <property type="molecule type" value="Genomic_DNA"/>
</dbReference>
<dbReference type="PANTHER" id="PTHR43280:SF32">
    <property type="entry name" value="TRANSCRIPTIONAL REGULATORY PROTEIN"/>
    <property type="match status" value="1"/>
</dbReference>
<dbReference type="Gene3D" id="1.10.10.60">
    <property type="entry name" value="Homeodomain-like"/>
    <property type="match status" value="1"/>
</dbReference>
<dbReference type="OrthoDB" id="9793451at2"/>
<dbReference type="PRINTS" id="PR00032">
    <property type="entry name" value="HTHARAC"/>
</dbReference>
<dbReference type="Proteomes" id="UP000198757">
    <property type="component" value="Unassembled WGS sequence"/>
</dbReference>
<gene>
    <name evidence="5" type="ORF">SAMN04487894_109126</name>
</gene>
<dbReference type="Pfam" id="PF12833">
    <property type="entry name" value="HTH_18"/>
    <property type="match status" value="1"/>
</dbReference>
<keyword evidence="1" id="KW-0805">Transcription regulation</keyword>
<dbReference type="PANTHER" id="PTHR43280">
    <property type="entry name" value="ARAC-FAMILY TRANSCRIPTIONAL REGULATOR"/>
    <property type="match status" value="1"/>
</dbReference>
<dbReference type="RefSeq" id="WP_090391263.1">
    <property type="nucleotide sequence ID" value="NZ_FMZO01000009.1"/>
</dbReference>
<evidence type="ECO:0000313" key="6">
    <source>
        <dbReference type="Proteomes" id="UP000198757"/>
    </source>
</evidence>
<reference evidence="6" key="1">
    <citation type="submission" date="2016-10" db="EMBL/GenBank/DDBJ databases">
        <authorList>
            <person name="Varghese N."/>
            <person name="Submissions S."/>
        </authorList>
    </citation>
    <scope>NUCLEOTIDE SEQUENCE [LARGE SCALE GENOMIC DNA]</scope>
    <source>
        <strain evidence="6">DSM 25811 / CCM 8410 / LMG 26954 / E90</strain>
    </source>
</reference>
<dbReference type="SMART" id="SM00342">
    <property type="entry name" value="HTH_ARAC"/>
    <property type="match status" value="1"/>
</dbReference>
<feature type="domain" description="HTH araC/xylS-type" evidence="4">
    <location>
        <begin position="214"/>
        <end position="292"/>
    </location>
</feature>
<dbReference type="InterPro" id="IPR020449">
    <property type="entry name" value="Tscrpt_reg_AraC-type_HTH"/>
</dbReference>
<dbReference type="PROSITE" id="PS01124">
    <property type="entry name" value="HTH_ARAC_FAMILY_2"/>
    <property type="match status" value="1"/>
</dbReference>
<evidence type="ECO:0000256" key="1">
    <source>
        <dbReference type="ARBA" id="ARBA00023015"/>
    </source>
</evidence>
<evidence type="ECO:0000256" key="2">
    <source>
        <dbReference type="ARBA" id="ARBA00023125"/>
    </source>
</evidence>
<dbReference type="GO" id="GO:0043565">
    <property type="term" value="F:sequence-specific DNA binding"/>
    <property type="evidence" value="ECO:0007669"/>
    <property type="project" value="InterPro"/>
</dbReference>
<dbReference type="InterPro" id="IPR009057">
    <property type="entry name" value="Homeodomain-like_sf"/>
</dbReference>
<keyword evidence="2" id="KW-0238">DNA-binding</keyword>
<dbReference type="SUPFAM" id="SSF46689">
    <property type="entry name" value="Homeodomain-like"/>
    <property type="match status" value="1"/>
</dbReference>
<dbReference type="GO" id="GO:0003700">
    <property type="term" value="F:DNA-binding transcription factor activity"/>
    <property type="evidence" value="ECO:0007669"/>
    <property type="project" value="InterPro"/>
</dbReference>
<dbReference type="InterPro" id="IPR018060">
    <property type="entry name" value="HTH_AraC"/>
</dbReference>
<dbReference type="AlphaFoldDB" id="A0A1G6UZV0"/>
<evidence type="ECO:0000313" key="5">
    <source>
        <dbReference type="EMBL" id="SDD46165.1"/>
    </source>
</evidence>
<name>A0A1G6UZV0_NIADE</name>
<protein>
    <submittedName>
        <fullName evidence="5">Helix-turn-helix domain-containing protein</fullName>
    </submittedName>
</protein>
<dbReference type="STRING" id="1285928.SAMN04487894_109126"/>
<organism evidence="5 6">
    <name type="scientific">Niabella drilacis (strain DSM 25811 / CCM 8410 / CCUG 62505 / LMG 26954 / E90)</name>
    <dbReference type="NCBI Taxonomy" id="1285928"/>
    <lineage>
        <taxon>Bacteria</taxon>
        <taxon>Pseudomonadati</taxon>
        <taxon>Bacteroidota</taxon>
        <taxon>Chitinophagia</taxon>
        <taxon>Chitinophagales</taxon>
        <taxon>Chitinophagaceae</taxon>
        <taxon>Niabella</taxon>
    </lineage>
</organism>